<feature type="transmembrane region" description="Helical" evidence="8">
    <location>
        <begin position="7"/>
        <end position="24"/>
    </location>
</feature>
<dbReference type="PANTHER" id="PTHR21716:SF53">
    <property type="entry name" value="PERMEASE PERM-RELATED"/>
    <property type="match status" value="1"/>
</dbReference>
<evidence type="ECO:0000313" key="9">
    <source>
        <dbReference type="EMBL" id="AZR73627.1"/>
    </source>
</evidence>
<dbReference type="Pfam" id="PF01594">
    <property type="entry name" value="AI-2E_transport"/>
    <property type="match status" value="1"/>
</dbReference>
<feature type="transmembrane region" description="Helical" evidence="8">
    <location>
        <begin position="244"/>
        <end position="263"/>
    </location>
</feature>
<sequence length="342" mass="37792">MKLQEKYQKLLILILLLLAGFYFLYLVRGILFPFFMAGVIAYLVNPMIEKLLGRGFNRVGAIILLFSMLLTISLIFGVFGLPLIVEELNSLSQTLPTYVNSLQTRLDQLCKDLQRVKMPAILKQVADQTLQKVEQAGLDFLNRLTDLIFNFLSHLMSLVMAPIIAFYILKDLEILTESVKSWVPRKYQREVFKLWNDINKVLSGFMRGQFLVAIFIAILTTIGLIILKVNFAIVLGAIAGAFNVIPYLGPILGAIPAVAIVLIKSPIRALGVVILFIVIQQIESGLISPRIMGESVGLHPLTVIFAVLAGGQIGGVVGMILAVPIAGVVKVILKFIYVKLAE</sequence>
<evidence type="ECO:0000256" key="5">
    <source>
        <dbReference type="ARBA" id="ARBA00022692"/>
    </source>
</evidence>
<feature type="transmembrane region" description="Helical" evidence="8">
    <location>
        <begin position="303"/>
        <end position="333"/>
    </location>
</feature>
<evidence type="ECO:0008006" key="11">
    <source>
        <dbReference type="Google" id="ProtNLM"/>
    </source>
</evidence>
<keyword evidence="6 8" id="KW-1133">Transmembrane helix</keyword>
<dbReference type="GO" id="GO:0005886">
    <property type="term" value="C:plasma membrane"/>
    <property type="evidence" value="ECO:0007669"/>
    <property type="project" value="UniProtKB-SubCell"/>
</dbReference>
<feature type="transmembrane region" description="Helical" evidence="8">
    <location>
        <begin position="210"/>
        <end position="238"/>
    </location>
</feature>
<feature type="transmembrane region" description="Helical" evidence="8">
    <location>
        <begin position="60"/>
        <end position="85"/>
    </location>
</feature>
<proteinExistence type="inferred from homology"/>
<gene>
    <name evidence="9" type="ORF">BBF96_09650</name>
</gene>
<evidence type="ECO:0000256" key="4">
    <source>
        <dbReference type="ARBA" id="ARBA00022475"/>
    </source>
</evidence>
<evidence type="ECO:0000256" key="7">
    <source>
        <dbReference type="ARBA" id="ARBA00023136"/>
    </source>
</evidence>
<dbReference type="KEGG" id="aft:BBF96_09650"/>
<name>A0A3S9SZ86_9FIRM</name>
<dbReference type="Proteomes" id="UP000267250">
    <property type="component" value="Chromosome"/>
</dbReference>
<comment type="subcellular location">
    <subcellularLocation>
        <location evidence="1">Cell membrane</location>
        <topology evidence="1">Multi-pass membrane protein</topology>
    </subcellularLocation>
</comment>
<accession>A0A3S9SZ86</accession>
<evidence type="ECO:0000256" key="1">
    <source>
        <dbReference type="ARBA" id="ARBA00004651"/>
    </source>
</evidence>
<evidence type="ECO:0000256" key="2">
    <source>
        <dbReference type="ARBA" id="ARBA00009773"/>
    </source>
</evidence>
<evidence type="ECO:0000313" key="10">
    <source>
        <dbReference type="Proteomes" id="UP000267250"/>
    </source>
</evidence>
<comment type="similarity">
    <text evidence="2">Belongs to the autoinducer-2 exporter (AI-2E) (TC 2.A.86) family.</text>
</comment>
<organism evidence="9 10">
    <name type="scientific">Anoxybacter fermentans</name>
    <dbReference type="NCBI Taxonomy" id="1323375"/>
    <lineage>
        <taxon>Bacteria</taxon>
        <taxon>Bacillati</taxon>
        <taxon>Bacillota</taxon>
        <taxon>Clostridia</taxon>
        <taxon>Halanaerobiales</taxon>
        <taxon>Anoxybacter</taxon>
    </lineage>
</organism>
<evidence type="ECO:0000256" key="3">
    <source>
        <dbReference type="ARBA" id="ARBA00022448"/>
    </source>
</evidence>
<dbReference type="GO" id="GO:0055085">
    <property type="term" value="P:transmembrane transport"/>
    <property type="evidence" value="ECO:0007669"/>
    <property type="project" value="TreeGrafter"/>
</dbReference>
<dbReference type="InterPro" id="IPR002549">
    <property type="entry name" value="AI-2E-like"/>
</dbReference>
<evidence type="ECO:0000256" key="8">
    <source>
        <dbReference type="SAM" id="Phobius"/>
    </source>
</evidence>
<keyword evidence="7 8" id="KW-0472">Membrane</keyword>
<feature type="transmembrane region" description="Helical" evidence="8">
    <location>
        <begin position="270"/>
        <end position="291"/>
    </location>
</feature>
<keyword evidence="4" id="KW-1003">Cell membrane</keyword>
<dbReference type="AlphaFoldDB" id="A0A3S9SZ86"/>
<dbReference type="RefSeq" id="WP_236777932.1">
    <property type="nucleotide sequence ID" value="NZ_CP016379.1"/>
</dbReference>
<keyword evidence="10" id="KW-1185">Reference proteome</keyword>
<keyword evidence="5 8" id="KW-0812">Transmembrane</keyword>
<evidence type="ECO:0000256" key="6">
    <source>
        <dbReference type="ARBA" id="ARBA00022989"/>
    </source>
</evidence>
<dbReference type="EMBL" id="CP016379">
    <property type="protein sequence ID" value="AZR73627.1"/>
    <property type="molecule type" value="Genomic_DNA"/>
</dbReference>
<feature type="transmembrane region" description="Helical" evidence="8">
    <location>
        <begin position="30"/>
        <end position="48"/>
    </location>
</feature>
<reference evidence="9 10" key="1">
    <citation type="submission" date="2016-07" db="EMBL/GenBank/DDBJ databases">
        <title>Genome and transcriptome analysis of iron-reducing fermentative bacteria Anoxybacter fermentans.</title>
        <authorList>
            <person name="Zeng X."/>
            <person name="Shao Z."/>
        </authorList>
    </citation>
    <scope>NUCLEOTIDE SEQUENCE [LARGE SCALE GENOMIC DNA]</scope>
    <source>
        <strain evidence="9 10">DY22613</strain>
    </source>
</reference>
<keyword evidence="3" id="KW-0813">Transport</keyword>
<protein>
    <recommendedName>
        <fullName evidence="11">AI-2E family transporter</fullName>
    </recommendedName>
</protein>
<feature type="transmembrane region" description="Helical" evidence="8">
    <location>
        <begin position="147"/>
        <end position="169"/>
    </location>
</feature>
<dbReference type="PANTHER" id="PTHR21716">
    <property type="entry name" value="TRANSMEMBRANE PROTEIN"/>
    <property type="match status" value="1"/>
</dbReference>